<evidence type="ECO:0000313" key="2">
    <source>
        <dbReference type="EMBL" id="HIR50308.1"/>
    </source>
</evidence>
<accession>A0A9D1DGR7</accession>
<dbReference type="InterPro" id="IPR005562">
    <property type="entry name" value="SpoVA"/>
</dbReference>
<dbReference type="Pfam" id="PF03862">
    <property type="entry name" value="SpoVAC_SpoVAEB"/>
    <property type="match status" value="1"/>
</dbReference>
<proteinExistence type="predicted"/>
<reference evidence="2" key="2">
    <citation type="journal article" date="2021" name="PeerJ">
        <title>Extensive microbial diversity within the chicken gut microbiome revealed by metagenomics and culture.</title>
        <authorList>
            <person name="Gilroy R."/>
            <person name="Ravi A."/>
            <person name="Getino M."/>
            <person name="Pursley I."/>
            <person name="Horton D.L."/>
            <person name="Alikhan N.F."/>
            <person name="Baker D."/>
            <person name="Gharbi K."/>
            <person name="Hall N."/>
            <person name="Watson M."/>
            <person name="Adriaenssens E.M."/>
            <person name="Foster-Nyarko E."/>
            <person name="Jarju S."/>
            <person name="Secka A."/>
            <person name="Antonio M."/>
            <person name="Oren A."/>
            <person name="Chaudhuri R.R."/>
            <person name="La Ragione R."/>
            <person name="Hildebrand F."/>
            <person name="Pallen M.J."/>
        </authorList>
    </citation>
    <scope>NUCLEOTIDE SEQUENCE</scope>
    <source>
        <strain evidence="2">ChiBcec15-4380</strain>
    </source>
</reference>
<comment type="caution">
    <text evidence="2">The sequence shown here is derived from an EMBL/GenBank/DDBJ whole genome shotgun (WGS) entry which is preliminary data.</text>
</comment>
<keyword evidence="1" id="KW-0812">Transmembrane</keyword>
<dbReference type="NCBIfam" id="TIGR02839">
    <property type="entry name" value="spore_V_AE"/>
    <property type="match status" value="1"/>
</dbReference>
<gene>
    <name evidence="2" type="primary">spoVAE</name>
    <name evidence="2" type="ORF">IAA53_03330</name>
</gene>
<keyword evidence="1" id="KW-1133">Transmembrane helix</keyword>
<sequence>MEFLKAFLVGGVLCAIGQLLIDKTKLTPARILVLYVVSGVILGAVGLYEYLVDFAGAGATVPLTGFGYNLAKGVREAVAEEGFLGIFTGGFRAAAGGVTAAMIFGALAALLVKPKDKS</sequence>
<reference evidence="2" key="1">
    <citation type="submission" date="2020-10" db="EMBL/GenBank/DDBJ databases">
        <authorList>
            <person name="Gilroy R."/>
        </authorList>
    </citation>
    <scope>NUCLEOTIDE SEQUENCE</scope>
    <source>
        <strain evidence="2">ChiBcec15-4380</strain>
    </source>
</reference>
<dbReference type="InterPro" id="IPR014204">
    <property type="entry name" value="Spore_V_AE"/>
</dbReference>
<feature type="transmembrane region" description="Helical" evidence="1">
    <location>
        <begin position="6"/>
        <end position="21"/>
    </location>
</feature>
<evidence type="ECO:0000256" key="1">
    <source>
        <dbReference type="SAM" id="Phobius"/>
    </source>
</evidence>
<feature type="transmembrane region" description="Helical" evidence="1">
    <location>
        <begin position="93"/>
        <end position="112"/>
    </location>
</feature>
<dbReference type="AlphaFoldDB" id="A0A9D1DGR7"/>
<organism evidence="2 3">
    <name type="scientific">Candidatus Avoscillospira avicola</name>
    <dbReference type="NCBI Taxonomy" id="2840706"/>
    <lineage>
        <taxon>Bacteria</taxon>
        <taxon>Bacillati</taxon>
        <taxon>Bacillota</taxon>
        <taxon>Clostridia</taxon>
        <taxon>Eubacteriales</taxon>
        <taxon>Oscillospiraceae</taxon>
        <taxon>Oscillospiraceae incertae sedis</taxon>
        <taxon>Candidatus Avoscillospira</taxon>
    </lineage>
</organism>
<dbReference type="PANTHER" id="PTHR38450:SF2">
    <property type="entry name" value="STAGE V SPORULATION PROTEIN AEB"/>
    <property type="match status" value="1"/>
</dbReference>
<feature type="transmembrane region" description="Helical" evidence="1">
    <location>
        <begin position="33"/>
        <end position="51"/>
    </location>
</feature>
<dbReference type="PANTHER" id="PTHR38450">
    <property type="entry name" value="STAGE V SPORULATION PROTEIN AC-RELATED"/>
    <property type="match status" value="1"/>
</dbReference>
<keyword evidence="1" id="KW-0472">Membrane</keyword>
<evidence type="ECO:0000313" key="3">
    <source>
        <dbReference type="Proteomes" id="UP000824239"/>
    </source>
</evidence>
<dbReference type="Proteomes" id="UP000824239">
    <property type="component" value="Unassembled WGS sequence"/>
</dbReference>
<protein>
    <submittedName>
        <fullName evidence="2">Stage V sporulation protein AE</fullName>
    </submittedName>
</protein>
<name>A0A9D1DGR7_9FIRM</name>
<dbReference type="EMBL" id="DVHE01000022">
    <property type="protein sequence ID" value="HIR50308.1"/>
    <property type="molecule type" value="Genomic_DNA"/>
</dbReference>